<evidence type="ECO:0000256" key="2">
    <source>
        <dbReference type="SAM" id="Phobius"/>
    </source>
</evidence>
<feature type="compositionally biased region" description="Polar residues" evidence="1">
    <location>
        <begin position="1129"/>
        <end position="1163"/>
    </location>
</feature>
<organism evidence="3 4">
    <name type="scientific">Ceraceosorus guamensis</name>
    <dbReference type="NCBI Taxonomy" id="1522189"/>
    <lineage>
        <taxon>Eukaryota</taxon>
        <taxon>Fungi</taxon>
        <taxon>Dikarya</taxon>
        <taxon>Basidiomycota</taxon>
        <taxon>Ustilaginomycotina</taxon>
        <taxon>Exobasidiomycetes</taxon>
        <taxon>Ceraceosorales</taxon>
        <taxon>Ceraceosoraceae</taxon>
        <taxon>Ceraceosorus</taxon>
    </lineage>
</organism>
<reference evidence="3 4" key="1">
    <citation type="journal article" date="2018" name="Mol. Biol. Evol.">
        <title>Broad Genomic Sampling Reveals a Smut Pathogenic Ancestry of the Fungal Clade Ustilaginomycotina.</title>
        <authorList>
            <person name="Kijpornyongpan T."/>
            <person name="Mondo S.J."/>
            <person name="Barry K."/>
            <person name="Sandor L."/>
            <person name="Lee J."/>
            <person name="Lipzen A."/>
            <person name="Pangilinan J."/>
            <person name="LaButti K."/>
            <person name="Hainaut M."/>
            <person name="Henrissat B."/>
            <person name="Grigoriev I.V."/>
            <person name="Spatafora J.W."/>
            <person name="Aime M.C."/>
        </authorList>
    </citation>
    <scope>NUCLEOTIDE SEQUENCE [LARGE SCALE GENOMIC DNA]</scope>
    <source>
        <strain evidence="3 4">MCA 4658</strain>
    </source>
</reference>
<dbReference type="RefSeq" id="XP_025366256.1">
    <property type="nucleotide sequence ID" value="XM_025517233.1"/>
</dbReference>
<gene>
    <name evidence="3" type="ORF">IE81DRAFT_369367</name>
</gene>
<feature type="region of interest" description="Disordered" evidence="1">
    <location>
        <begin position="583"/>
        <end position="834"/>
    </location>
</feature>
<dbReference type="OrthoDB" id="10538101at2759"/>
<keyword evidence="2" id="KW-0472">Membrane</keyword>
<feature type="compositionally biased region" description="Basic and acidic residues" evidence="1">
    <location>
        <begin position="929"/>
        <end position="941"/>
    </location>
</feature>
<keyword evidence="2" id="KW-1133">Transmembrane helix</keyword>
<feature type="compositionally biased region" description="Low complexity" evidence="1">
    <location>
        <begin position="465"/>
        <end position="474"/>
    </location>
</feature>
<feature type="compositionally biased region" description="Low complexity" evidence="1">
    <location>
        <begin position="1069"/>
        <end position="1080"/>
    </location>
</feature>
<feature type="transmembrane region" description="Helical" evidence="2">
    <location>
        <begin position="137"/>
        <end position="157"/>
    </location>
</feature>
<feature type="compositionally biased region" description="Basic and acidic residues" evidence="1">
    <location>
        <begin position="814"/>
        <end position="834"/>
    </location>
</feature>
<dbReference type="AlphaFoldDB" id="A0A316VNF3"/>
<evidence type="ECO:0000256" key="1">
    <source>
        <dbReference type="SAM" id="MobiDB-lite"/>
    </source>
</evidence>
<feature type="compositionally biased region" description="Basic and acidic residues" evidence="1">
    <location>
        <begin position="634"/>
        <end position="659"/>
    </location>
</feature>
<accession>A0A316VNF3</accession>
<feature type="transmembrane region" description="Helical" evidence="2">
    <location>
        <begin position="106"/>
        <end position="125"/>
    </location>
</feature>
<feature type="compositionally biased region" description="Polar residues" evidence="1">
    <location>
        <begin position="524"/>
        <end position="543"/>
    </location>
</feature>
<feature type="transmembrane region" description="Helical" evidence="2">
    <location>
        <begin position="217"/>
        <end position="239"/>
    </location>
</feature>
<feature type="compositionally biased region" description="Polar residues" evidence="1">
    <location>
        <begin position="337"/>
        <end position="348"/>
    </location>
</feature>
<dbReference type="Proteomes" id="UP000245783">
    <property type="component" value="Unassembled WGS sequence"/>
</dbReference>
<keyword evidence="4" id="KW-1185">Reference proteome</keyword>
<feature type="region of interest" description="Disordered" evidence="1">
    <location>
        <begin position="929"/>
        <end position="1185"/>
    </location>
</feature>
<protein>
    <submittedName>
        <fullName evidence="3">Uncharacterized protein</fullName>
    </submittedName>
</protein>
<dbReference type="InParanoid" id="A0A316VNF3"/>
<feature type="region of interest" description="Disordered" evidence="1">
    <location>
        <begin position="465"/>
        <end position="543"/>
    </location>
</feature>
<proteinExistence type="predicted"/>
<feature type="compositionally biased region" description="Basic and acidic residues" evidence="1">
    <location>
        <begin position="686"/>
        <end position="700"/>
    </location>
</feature>
<name>A0A316VNF3_9BASI</name>
<feature type="compositionally biased region" description="Basic and acidic residues" evidence="1">
    <location>
        <begin position="977"/>
        <end position="991"/>
    </location>
</feature>
<keyword evidence="2" id="KW-0812">Transmembrane</keyword>
<evidence type="ECO:0000313" key="4">
    <source>
        <dbReference type="Proteomes" id="UP000245783"/>
    </source>
</evidence>
<feature type="compositionally biased region" description="Low complexity" evidence="1">
    <location>
        <begin position="1031"/>
        <end position="1040"/>
    </location>
</feature>
<dbReference type="GeneID" id="37039103"/>
<feature type="transmembrane region" description="Helical" evidence="2">
    <location>
        <begin position="401"/>
        <end position="419"/>
    </location>
</feature>
<feature type="compositionally biased region" description="Polar residues" evidence="1">
    <location>
        <begin position="992"/>
        <end position="1013"/>
    </location>
</feature>
<evidence type="ECO:0000313" key="3">
    <source>
        <dbReference type="EMBL" id="PWN39096.1"/>
    </source>
</evidence>
<feature type="compositionally biased region" description="Basic and acidic residues" evidence="1">
    <location>
        <begin position="765"/>
        <end position="774"/>
    </location>
</feature>
<dbReference type="EMBL" id="KZ819496">
    <property type="protein sequence ID" value="PWN39096.1"/>
    <property type="molecule type" value="Genomic_DNA"/>
</dbReference>
<sequence length="1185" mass="125214">MSGQESLAEGGPLETMIVISSAAASGTRAGAGVLGDSGRLSQGVAHSVIRYFWFTLPFALGALLWDVASTSTELVSGLLWLPNNEEEGIGERLSRRTVKWARAGRAFALAGHAFAVMALSVLYAFADGDAQLRCDVWPKIVIMLASLSLCSATACFASRAMTAPSLAVARITMTVLVVAWIVQLAVSMSALSAWAGLSQLAGQQPGACSLVVQRWSGLLYLPPLLMLVLLAVMLICSSFRPDSHISYMSVESVGAPPLIRPSIPPRRSSRSASMGRNELRFPLTGSHPHLDVSMLPARWQVLASSGTALVGSEAFVRGSDGVPNTSLPAGSPDASGPRSSLSPNATTSVSSREAISALVVRPPLKATLSDKINREKSFLKLVDAVPTRQASEATEIARLNLAWWMIASLTLLAGCIIEFMGLSPLLSISFLPFAVASMPLCASKAIRPWIKPHLAQPLAPIRASAAPTAARPRANTLLTNTPPTRERAGSVGASTLPSRRDIHAPPVVARSTSYRSDIGASPSGADTLTAASSPGKNQCATEKRSSASALSAVQKGLAAALEGPFAPSKAGFSRCGKSGSDLGTSDRFTALPGDKLANSSPRARRKFLPLVQTPAVAQSDIEGDRSSAPGKHASSHDTSLEEWSEPRRSSGSEADKKALDTSPVPPTAFFKQAKVLTPTTEVSEPMTERSKDASFLDRSVDSPSQHSRAPPSMPWRSALGSVTGSAHDGEHLPSIRTFGGSTRRELPAMSMISDDSAASRRHLQRLGESREHEVPTCSDNFPTASSDYFSPPSFDPMPAPSIDETGASKSFVMETHHSPSESVRQRFDQSRDERVSELLRQAKEGDSINLTDMPINERPEWAVAMERSKSAMTNSSAGSDIATLDEETLASLLDDRGFLRNDKRSSKDLKFERRLIKRAIAAEKAVARYKAEAAAEQDSKRRRDKVSSASWDGATPRKSRAKGKVTVNTDADAPQSVKEEVRKRQLQEKPSKTTVFTNSSGESKPSQASQDSSGRLAPSSGTGNGSGSGSGSQASASALSIVPQRTGVGEWGGWNSSELPLRGHVSMRASSSGGAPASGSHPGRLADSARKAGHRLSLGAGGSRPGDAPTTAEAIRGASDAISAKTRLTDGSRNTNSSAETNAAKSVASDHSASTSEWGSASRRQAIRNKNRYSSDTFGGEHLRY</sequence>
<feature type="transmembrane region" description="Helical" evidence="2">
    <location>
        <begin position="169"/>
        <end position="197"/>
    </location>
</feature>
<feature type="region of interest" description="Disordered" evidence="1">
    <location>
        <begin position="321"/>
        <end position="348"/>
    </location>
</feature>